<accession>A0A813KWR2</accession>
<sequence length="144" mass="15787">VVRRTSGKKPKKSMKAKRVSKVARGRLAKVMVFRGRRERTVGGLRKDSLVVNKRGRIVSKRASAHGKLSFKRIETWVQAVMAARRAVNAKGFIAINGKKPGGRELYAKAKELRAGKLAEPLSSRRSAKDAGASDELKAIFAAFS</sequence>
<dbReference type="Pfam" id="PF19060">
    <property type="entry name" value="DVNP"/>
    <property type="match status" value="1"/>
</dbReference>
<comment type="caution">
    <text evidence="1">The sequence shown here is derived from an EMBL/GenBank/DDBJ whole genome shotgun (WGS) entry which is preliminary data.</text>
</comment>
<dbReference type="GO" id="GO:0003677">
    <property type="term" value="F:DNA binding"/>
    <property type="evidence" value="ECO:0007669"/>
    <property type="project" value="InterPro"/>
</dbReference>
<dbReference type="EMBL" id="CAJNNW010032667">
    <property type="protein sequence ID" value="CAE8714688.1"/>
    <property type="molecule type" value="Genomic_DNA"/>
</dbReference>
<dbReference type="GO" id="GO:0051276">
    <property type="term" value="P:chromosome organization"/>
    <property type="evidence" value="ECO:0007669"/>
    <property type="project" value="InterPro"/>
</dbReference>
<organism evidence="1 2">
    <name type="scientific">Polarella glacialis</name>
    <name type="common">Dinoflagellate</name>
    <dbReference type="NCBI Taxonomy" id="89957"/>
    <lineage>
        <taxon>Eukaryota</taxon>
        <taxon>Sar</taxon>
        <taxon>Alveolata</taxon>
        <taxon>Dinophyceae</taxon>
        <taxon>Suessiales</taxon>
        <taxon>Suessiaceae</taxon>
        <taxon>Polarella</taxon>
    </lineage>
</organism>
<proteinExistence type="predicted"/>
<reference evidence="1" key="1">
    <citation type="submission" date="2021-02" db="EMBL/GenBank/DDBJ databases">
        <authorList>
            <person name="Dougan E. K."/>
            <person name="Rhodes N."/>
            <person name="Thang M."/>
            <person name="Chan C."/>
        </authorList>
    </citation>
    <scope>NUCLEOTIDE SEQUENCE</scope>
</reference>
<evidence type="ECO:0000313" key="2">
    <source>
        <dbReference type="Proteomes" id="UP000626109"/>
    </source>
</evidence>
<gene>
    <name evidence="1" type="ORF">PGLA2088_LOCUS38138</name>
</gene>
<name>A0A813KWR2_POLGL</name>
<dbReference type="Proteomes" id="UP000626109">
    <property type="component" value="Unassembled WGS sequence"/>
</dbReference>
<feature type="non-terminal residue" evidence="1">
    <location>
        <position position="1"/>
    </location>
</feature>
<dbReference type="InterPro" id="IPR043928">
    <property type="entry name" value="DNVP"/>
</dbReference>
<dbReference type="AlphaFoldDB" id="A0A813KWR2"/>
<protein>
    <submittedName>
        <fullName evidence="1">Uncharacterized protein</fullName>
    </submittedName>
</protein>
<evidence type="ECO:0000313" key="1">
    <source>
        <dbReference type="EMBL" id="CAE8714688.1"/>
    </source>
</evidence>